<proteinExistence type="predicted"/>
<protein>
    <submittedName>
        <fullName evidence="2">Uncharacterized protein</fullName>
    </submittedName>
</protein>
<sequence length="456" mass="49145">MSSEPPPRQPYCNESRQGELELPGSSSSMAWKEITPGSPSYLSAHSTDAILYDIRPRGTTLNALHDESLLPSPILRPHAFTLLFTNLAPVVIFVAMVPSVVVTRTPAAAASSRRHLSLPPIAVIGDKVQDLRGEVVRDIFVLAPDEFSSRLQSAPSASRSPMPNMFPVFASGPGGLWDGGLVGHVHVKQVLQRAPPTPCSTAATAGIFPSDHLVWKPYEASSSSSLDRGVHSWRGGGRIGDLGGDAGEGRARGVRAEDVEGHVAVMWCQKCSRSNASVGKHLHLNCMLTTGKPPPFGFCERVQSTQLSSDVTRLILGARLGRGTRPEVGVEGTYRLGHFRKSTWGNALSHDSESYKGTLTRQTHSGPGRSLLGLCAGTTTTTIWRANVRETIVYILLYTTITGDDVVKIVCDWASMLAFDTFIHFGPLPETCGSQPGRIIGPLGHLHVEVALQRYH</sequence>
<evidence type="ECO:0000313" key="2">
    <source>
        <dbReference type="EMBL" id="KAK0483069.1"/>
    </source>
</evidence>
<accession>A0AA39PFE6</accession>
<dbReference type="Proteomes" id="UP001175228">
    <property type="component" value="Unassembled WGS sequence"/>
</dbReference>
<name>A0AA39PFE6_9AGAR</name>
<dbReference type="AlphaFoldDB" id="A0AA39PFE6"/>
<dbReference type="EMBL" id="JAUEPU010000060">
    <property type="protein sequence ID" value="KAK0483069.1"/>
    <property type="molecule type" value="Genomic_DNA"/>
</dbReference>
<organism evidence="2 3">
    <name type="scientific">Armillaria luteobubalina</name>
    <dbReference type="NCBI Taxonomy" id="153913"/>
    <lineage>
        <taxon>Eukaryota</taxon>
        <taxon>Fungi</taxon>
        <taxon>Dikarya</taxon>
        <taxon>Basidiomycota</taxon>
        <taxon>Agaricomycotina</taxon>
        <taxon>Agaricomycetes</taxon>
        <taxon>Agaricomycetidae</taxon>
        <taxon>Agaricales</taxon>
        <taxon>Marasmiineae</taxon>
        <taxon>Physalacriaceae</taxon>
        <taxon>Armillaria</taxon>
    </lineage>
</organism>
<comment type="caution">
    <text evidence="2">The sequence shown here is derived from an EMBL/GenBank/DDBJ whole genome shotgun (WGS) entry which is preliminary data.</text>
</comment>
<evidence type="ECO:0000256" key="1">
    <source>
        <dbReference type="SAM" id="MobiDB-lite"/>
    </source>
</evidence>
<gene>
    <name evidence="2" type="ORF">EDD18DRAFT_1112208</name>
</gene>
<keyword evidence="3" id="KW-1185">Reference proteome</keyword>
<feature type="region of interest" description="Disordered" evidence="1">
    <location>
        <begin position="1"/>
        <end position="29"/>
    </location>
</feature>
<evidence type="ECO:0000313" key="3">
    <source>
        <dbReference type="Proteomes" id="UP001175228"/>
    </source>
</evidence>
<reference evidence="2" key="1">
    <citation type="submission" date="2023-06" db="EMBL/GenBank/DDBJ databases">
        <authorList>
            <consortium name="Lawrence Berkeley National Laboratory"/>
            <person name="Ahrendt S."/>
            <person name="Sahu N."/>
            <person name="Indic B."/>
            <person name="Wong-Bajracharya J."/>
            <person name="Merenyi Z."/>
            <person name="Ke H.-M."/>
            <person name="Monk M."/>
            <person name="Kocsube S."/>
            <person name="Drula E."/>
            <person name="Lipzen A."/>
            <person name="Balint B."/>
            <person name="Henrissat B."/>
            <person name="Andreopoulos B."/>
            <person name="Martin F.M."/>
            <person name="Harder C.B."/>
            <person name="Rigling D."/>
            <person name="Ford K.L."/>
            <person name="Foster G.D."/>
            <person name="Pangilinan J."/>
            <person name="Papanicolaou A."/>
            <person name="Barry K."/>
            <person name="LaButti K."/>
            <person name="Viragh M."/>
            <person name="Koriabine M."/>
            <person name="Yan M."/>
            <person name="Riley R."/>
            <person name="Champramary S."/>
            <person name="Plett K.L."/>
            <person name="Tsai I.J."/>
            <person name="Slot J."/>
            <person name="Sipos G."/>
            <person name="Plett J."/>
            <person name="Nagy L.G."/>
            <person name="Grigoriev I.V."/>
        </authorList>
    </citation>
    <scope>NUCLEOTIDE SEQUENCE</scope>
    <source>
        <strain evidence="2">HWK02</strain>
    </source>
</reference>